<comment type="subcellular location">
    <subcellularLocation>
        <location evidence="1">Cell inner membrane</location>
        <topology evidence="1">Multi-pass membrane protein</topology>
    </subcellularLocation>
    <subcellularLocation>
        <location evidence="8">Cell membrane</location>
        <topology evidence="8">Multi-pass membrane protein</topology>
    </subcellularLocation>
</comment>
<organism evidence="10 11">
    <name type="scientific">Desulfonatronum thiosulfatophilum</name>
    <dbReference type="NCBI Taxonomy" id="617002"/>
    <lineage>
        <taxon>Bacteria</taxon>
        <taxon>Pseudomonadati</taxon>
        <taxon>Thermodesulfobacteriota</taxon>
        <taxon>Desulfovibrionia</taxon>
        <taxon>Desulfovibrionales</taxon>
        <taxon>Desulfonatronaceae</taxon>
        <taxon>Desulfonatronum</taxon>
    </lineage>
</organism>
<dbReference type="GO" id="GO:0022857">
    <property type="term" value="F:transmembrane transporter activity"/>
    <property type="evidence" value="ECO:0007669"/>
    <property type="project" value="InterPro"/>
</dbReference>
<dbReference type="GO" id="GO:0043190">
    <property type="term" value="C:ATP-binding cassette (ABC) transporter complex"/>
    <property type="evidence" value="ECO:0007669"/>
    <property type="project" value="InterPro"/>
</dbReference>
<feature type="transmembrane region" description="Helical" evidence="8">
    <location>
        <begin position="309"/>
        <end position="334"/>
    </location>
</feature>
<accession>A0A1G6BZE5</accession>
<dbReference type="Gene3D" id="1.10.3720.10">
    <property type="entry name" value="MetI-like"/>
    <property type="match status" value="1"/>
</dbReference>
<evidence type="ECO:0000259" key="9">
    <source>
        <dbReference type="PROSITE" id="PS50928"/>
    </source>
</evidence>
<feature type="transmembrane region" description="Helical" evidence="8">
    <location>
        <begin position="214"/>
        <end position="231"/>
    </location>
</feature>
<feature type="transmembrane region" description="Helical" evidence="8">
    <location>
        <begin position="107"/>
        <end position="127"/>
    </location>
</feature>
<keyword evidence="4" id="KW-1003">Cell membrane</keyword>
<dbReference type="SUPFAM" id="SSF161098">
    <property type="entry name" value="MetI-like"/>
    <property type="match status" value="1"/>
</dbReference>
<evidence type="ECO:0000256" key="2">
    <source>
        <dbReference type="ARBA" id="ARBA00010072"/>
    </source>
</evidence>
<dbReference type="InterPro" id="IPR043429">
    <property type="entry name" value="ArtM/GltK/GlnP/TcyL/YhdX-like"/>
</dbReference>
<name>A0A1G6BZE5_9BACT</name>
<dbReference type="AlphaFoldDB" id="A0A1G6BZE5"/>
<comment type="similarity">
    <text evidence="2">Belongs to the binding-protein-dependent transport system permease family. HisMQ subfamily.</text>
</comment>
<evidence type="ECO:0000256" key="4">
    <source>
        <dbReference type="ARBA" id="ARBA00022475"/>
    </source>
</evidence>
<dbReference type="PROSITE" id="PS50928">
    <property type="entry name" value="ABC_TM1"/>
    <property type="match status" value="1"/>
</dbReference>
<dbReference type="Proteomes" id="UP000198771">
    <property type="component" value="Unassembled WGS sequence"/>
</dbReference>
<evidence type="ECO:0000256" key="6">
    <source>
        <dbReference type="ARBA" id="ARBA00022989"/>
    </source>
</evidence>
<dbReference type="InterPro" id="IPR000515">
    <property type="entry name" value="MetI-like"/>
</dbReference>
<dbReference type="EMBL" id="FMXO01000006">
    <property type="protein sequence ID" value="SDB25970.1"/>
    <property type="molecule type" value="Genomic_DNA"/>
</dbReference>
<proteinExistence type="inferred from homology"/>
<keyword evidence="6 8" id="KW-1133">Transmembrane helix</keyword>
<keyword evidence="3 8" id="KW-0813">Transport</keyword>
<evidence type="ECO:0000256" key="8">
    <source>
        <dbReference type="RuleBase" id="RU363032"/>
    </source>
</evidence>
<feature type="transmembrane region" description="Helical" evidence="8">
    <location>
        <begin position="271"/>
        <end position="297"/>
    </location>
</feature>
<evidence type="ECO:0000313" key="10">
    <source>
        <dbReference type="EMBL" id="SDB25970.1"/>
    </source>
</evidence>
<evidence type="ECO:0000256" key="3">
    <source>
        <dbReference type="ARBA" id="ARBA00022448"/>
    </source>
</evidence>
<evidence type="ECO:0000256" key="5">
    <source>
        <dbReference type="ARBA" id="ARBA00022692"/>
    </source>
</evidence>
<evidence type="ECO:0000256" key="7">
    <source>
        <dbReference type="ARBA" id="ARBA00023136"/>
    </source>
</evidence>
<dbReference type="Pfam" id="PF00528">
    <property type="entry name" value="BPD_transp_1"/>
    <property type="match status" value="1"/>
</dbReference>
<feature type="transmembrane region" description="Helical" evidence="8">
    <location>
        <begin position="419"/>
        <end position="437"/>
    </location>
</feature>
<keyword evidence="7 8" id="KW-0472">Membrane</keyword>
<protein>
    <submittedName>
        <fullName evidence="10">General L-amino acid transport system permease protein</fullName>
    </submittedName>
</protein>
<feature type="transmembrane region" description="Helical" evidence="8">
    <location>
        <begin position="346"/>
        <end position="365"/>
    </location>
</feature>
<dbReference type="CDD" id="cd06261">
    <property type="entry name" value="TM_PBP2"/>
    <property type="match status" value="1"/>
</dbReference>
<sequence>MYVKTTRHPDLPPPLSEVGVLGWMRKNLFSSWLNSLMTLAAAALLLVTLPPLLNWSLFSANWIGQTRDACLPPQGNPDGACWVFIRVRFDLLMYGFYPIGERWRVDFTLLLLIGLGGPLILSTLLPFRKRINKILLLFLPLGIVGFSLFSYGMFAGLAAAALLMAPEVLGRIFRKKILPPTMAPRLRQTLFIAVPLLVWYLAGQALESIDPGGAGPLALIAGALMFLFFALSGQSTVTWRFYLLFTIYPCVAYILLLGGGVGLPLVETDRWGGMFLTLVIAGIGIAVSLPVGILLALGRRSQMPVIKALCVSFIEFVRGVPLISVLFMVSVMLPLTLPQGVHFDKLLRALIGVSLFYAAYMAEVVRGGLQAIPKGQYEAAEALGLGYWQSMRLVILPQALRLVIPGITNTFLGLLKDTTLVAVINLMDILGILKSALADSNWLGYTKEAYVFAGVAFWILCFSLSRYSQHLEKLLRPGRS</sequence>
<dbReference type="InterPro" id="IPR035906">
    <property type="entry name" value="MetI-like_sf"/>
</dbReference>
<evidence type="ECO:0000313" key="11">
    <source>
        <dbReference type="Proteomes" id="UP000198771"/>
    </source>
</evidence>
<feature type="transmembrane region" description="Helical" evidence="8">
    <location>
        <begin position="449"/>
        <end position="467"/>
    </location>
</feature>
<dbReference type="PANTHER" id="PTHR30614">
    <property type="entry name" value="MEMBRANE COMPONENT OF AMINO ACID ABC TRANSPORTER"/>
    <property type="match status" value="1"/>
</dbReference>
<keyword evidence="5 8" id="KW-0812">Transmembrane</keyword>
<reference evidence="10 11" key="1">
    <citation type="submission" date="2016-10" db="EMBL/GenBank/DDBJ databases">
        <authorList>
            <person name="de Groot N.N."/>
        </authorList>
    </citation>
    <scope>NUCLEOTIDE SEQUENCE [LARGE SCALE GENOMIC DNA]</scope>
    <source>
        <strain evidence="10 11">ASO4-2</strain>
    </source>
</reference>
<dbReference type="NCBIfam" id="TIGR01726">
    <property type="entry name" value="HEQRo_perm_3TM"/>
    <property type="match status" value="1"/>
</dbReference>
<keyword evidence="11" id="KW-1185">Reference proteome</keyword>
<feature type="transmembrane region" description="Helical" evidence="8">
    <location>
        <begin position="134"/>
        <end position="151"/>
    </location>
</feature>
<dbReference type="STRING" id="617002.SAMN05660653_01236"/>
<dbReference type="InterPro" id="IPR010065">
    <property type="entry name" value="AA_ABC_transptr_permease_3TM"/>
</dbReference>
<dbReference type="PANTHER" id="PTHR30614:SF41">
    <property type="entry name" value="INNER MEMBRANE AMINO-ACID ABC TRANSPORTER PERMEASE PROTEIN YHDY"/>
    <property type="match status" value="1"/>
</dbReference>
<dbReference type="GO" id="GO:0006865">
    <property type="term" value="P:amino acid transport"/>
    <property type="evidence" value="ECO:0007669"/>
    <property type="project" value="TreeGrafter"/>
</dbReference>
<feature type="domain" description="ABC transmembrane type-1" evidence="9">
    <location>
        <begin position="274"/>
        <end position="468"/>
    </location>
</feature>
<feature type="transmembrane region" description="Helical" evidence="8">
    <location>
        <begin position="32"/>
        <end position="53"/>
    </location>
</feature>
<feature type="transmembrane region" description="Helical" evidence="8">
    <location>
        <begin position="243"/>
        <end position="265"/>
    </location>
</feature>
<evidence type="ECO:0000256" key="1">
    <source>
        <dbReference type="ARBA" id="ARBA00004429"/>
    </source>
</evidence>
<gene>
    <name evidence="10" type="ORF">SAMN05660653_01236</name>
</gene>